<dbReference type="EMBL" id="CP147404">
    <property type="protein sequence ID" value="WXB91512.1"/>
    <property type="molecule type" value="Genomic_DNA"/>
</dbReference>
<feature type="domain" description="DUF6985" evidence="1">
    <location>
        <begin position="35"/>
        <end position="175"/>
    </location>
</feature>
<dbReference type="RefSeq" id="WP_338749069.1">
    <property type="nucleotide sequence ID" value="NZ_CP147404.1"/>
</dbReference>
<dbReference type="InterPro" id="IPR054254">
    <property type="entry name" value="DUF6985"/>
</dbReference>
<sequence length="177" mass="20623">MKEITHELLGYFTFEEDQCVWRKKNKLVIFNQEFDVNIDIVEYDEEYEQGVEFEEDASGHFQDEQIDALTTFYDHKDNILKEVENAIFTYYQENYKVYRSYENTESNKDQVAPIISKKEDLSPLLQDMGLFIAERDAAGLRKIGITFECTWDPNHGLGVLLKNEQVAAVGTIDDAIE</sequence>
<proteinExistence type="predicted"/>
<dbReference type="Pfam" id="PF22481">
    <property type="entry name" value="DUF6985"/>
    <property type="match status" value="1"/>
</dbReference>
<dbReference type="Proteomes" id="UP001387364">
    <property type="component" value="Chromosome"/>
</dbReference>
<gene>
    <name evidence="2" type="ORF">WDJ61_09460</name>
</gene>
<protein>
    <recommendedName>
        <fullName evidence="1">DUF6985 domain-containing protein</fullName>
    </recommendedName>
</protein>
<evidence type="ECO:0000259" key="1">
    <source>
        <dbReference type="Pfam" id="PF22481"/>
    </source>
</evidence>
<accession>A0ABZ2N1E9</accession>
<reference evidence="2 3" key="1">
    <citation type="submission" date="2024-02" db="EMBL/GenBank/DDBJ databases">
        <title>Seven novel Bacillus-like species.</title>
        <authorList>
            <person name="Liu G."/>
        </authorList>
    </citation>
    <scope>NUCLEOTIDE SEQUENCE [LARGE SCALE GENOMIC DNA]</scope>
    <source>
        <strain evidence="2 3">FJAT-52991</strain>
    </source>
</reference>
<name>A0ABZ2N1E9_9BACI</name>
<evidence type="ECO:0000313" key="3">
    <source>
        <dbReference type="Proteomes" id="UP001387364"/>
    </source>
</evidence>
<evidence type="ECO:0000313" key="2">
    <source>
        <dbReference type="EMBL" id="WXB91512.1"/>
    </source>
</evidence>
<organism evidence="2 3">
    <name type="scientific">Bacillus kandeliae</name>
    <dbReference type="NCBI Taxonomy" id="3129297"/>
    <lineage>
        <taxon>Bacteria</taxon>
        <taxon>Bacillati</taxon>
        <taxon>Bacillota</taxon>
        <taxon>Bacilli</taxon>
        <taxon>Bacillales</taxon>
        <taxon>Bacillaceae</taxon>
        <taxon>Bacillus</taxon>
    </lineage>
</organism>
<keyword evidence="3" id="KW-1185">Reference proteome</keyword>